<dbReference type="Pfam" id="PF12796">
    <property type="entry name" value="Ank_2"/>
    <property type="match status" value="5"/>
</dbReference>
<feature type="repeat" description="ANK" evidence="1">
    <location>
        <begin position="1258"/>
        <end position="1290"/>
    </location>
</feature>
<feature type="repeat" description="ANK" evidence="1">
    <location>
        <begin position="1456"/>
        <end position="1488"/>
    </location>
</feature>
<dbReference type="PROSITE" id="PS50297">
    <property type="entry name" value="ANK_REP_REGION"/>
    <property type="match status" value="16"/>
</dbReference>
<feature type="repeat" description="ANK" evidence="1">
    <location>
        <begin position="1324"/>
        <end position="1356"/>
    </location>
</feature>
<reference evidence="2" key="1">
    <citation type="journal article" date="2023" name="G3 (Bethesda)">
        <title>Whole genome assemblies of Zophobas morio and Tenebrio molitor.</title>
        <authorList>
            <person name="Kaur S."/>
            <person name="Stinson S.A."/>
            <person name="diCenzo G.C."/>
        </authorList>
    </citation>
    <scope>NUCLEOTIDE SEQUENCE</scope>
    <source>
        <strain evidence="2">QUZm001</strain>
    </source>
</reference>
<feature type="repeat" description="ANK" evidence="1">
    <location>
        <begin position="1555"/>
        <end position="1587"/>
    </location>
</feature>
<dbReference type="Gene3D" id="1.25.40.20">
    <property type="entry name" value="Ankyrin repeat-containing domain"/>
    <property type="match status" value="4"/>
</dbReference>
<dbReference type="PANTHER" id="PTHR24157:SF3">
    <property type="entry name" value="ANKYRIN REPEAT, SAM AND BASIC LEUCINE ZIPPER DOMAIN-CONTAINING PROTEIN 1"/>
    <property type="match status" value="1"/>
</dbReference>
<feature type="repeat" description="ANK" evidence="1">
    <location>
        <begin position="1147"/>
        <end position="1179"/>
    </location>
</feature>
<feature type="repeat" description="ANK" evidence="1">
    <location>
        <begin position="1588"/>
        <end position="1620"/>
    </location>
</feature>
<dbReference type="PANTHER" id="PTHR24157">
    <property type="entry name" value="ANKYRIN REPEAT, SAM AND BASIC LEUCINE ZIPPER DOMAIN-CONTAINING PROTEIN 1"/>
    <property type="match status" value="1"/>
</dbReference>
<gene>
    <name evidence="2" type="ORF">Zmor_024507</name>
</gene>
<dbReference type="InterPro" id="IPR027417">
    <property type="entry name" value="P-loop_NTPase"/>
</dbReference>
<dbReference type="SUPFAM" id="SSF48403">
    <property type="entry name" value="Ankyrin repeat"/>
    <property type="match status" value="2"/>
</dbReference>
<proteinExistence type="predicted"/>
<feature type="repeat" description="ANK" evidence="1">
    <location>
        <begin position="1654"/>
        <end position="1686"/>
    </location>
</feature>
<dbReference type="Pfam" id="PF13637">
    <property type="entry name" value="Ank_4"/>
    <property type="match status" value="2"/>
</dbReference>
<feature type="repeat" description="ANK" evidence="1">
    <location>
        <begin position="1687"/>
        <end position="1709"/>
    </location>
</feature>
<dbReference type="SUPFAM" id="SSF52540">
    <property type="entry name" value="P-loop containing nucleoside triphosphate hydrolases"/>
    <property type="match status" value="1"/>
</dbReference>
<organism evidence="2 3">
    <name type="scientific">Zophobas morio</name>
    <dbReference type="NCBI Taxonomy" id="2755281"/>
    <lineage>
        <taxon>Eukaryota</taxon>
        <taxon>Metazoa</taxon>
        <taxon>Ecdysozoa</taxon>
        <taxon>Arthropoda</taxon>
        <taxon>Hexapoda</taxon>
        <taxon>Insecta</taxon>
        <taxon>Pterygota</taxon>
        <taxon>Neoptera</taxon>
        <taxon>Endopterygota</taxon>
        <taxon>Coleoptera</taxon>
        <taxon>Polyphaga</taxon>
        <taxon>Cucujiformia</taxon>
        <taxon>Tenebrionidae</taxon>
        <taxon>Zophobas</taxon>
    </lineage>
</organism>
<dbReference type="Pfam" id="PF00023">
    <property type="entry name" value="Ank"/>
    <property type="match status" value="1"/>
</dbReference>
<dbReference type="InterPro" id="IPR002110">
    <property type="entry name" value="Ankyrin_rpt"/>
</dbReference>
<feature type="repeat" description="ANK" evidence="1">
    <location>
        <begin position="1522"/>
        <end position="1554"/>
    </location>
</feature>
<feature type="repeat" description="ANK" evidence="1">
    <location>
        <begin position="1423"/>
        <end position="1455"/>
    </location>
</feature>
<protein>
    <submittedName>
        <fullName evidence="2">Uncharacterized protein</fullName>
    </submittedName>
</protein>
<evidence type="ECO:0000313" key="3">
    <source>
        <dbReference type="Proteomes" id="UP001168821"/>
    </source>
</evidence>
<comment type="caution">
    <text evidence="2">The sequence shown here is derived from an EMBL/GenBank/DDBJ whole genome shotgun (WGS) entry which is preliminary data.</text>
</comment>
<dbReference type="GO" id="GO:0071546">
    <property type="term" value="C:pi-body"/>
    <property type="evidence" value="ECO:0007669"/>
    <property type="project" value="TreeGrafter"/>
</dbReference>
<feature type="repeat" description="ANK" evidence="1">
    <location>
        <begin position="1225"/>
        <end position="1257"/>
    </location>
</feature>
<dbReference type="Gene3D" id="3.40.50.300">
    <property type="entry name" value="P-loop containing nucleotide triphosphate hydrolases"/>
    <property type="match status" value="1"/>
</dbReference>
<feature type="repeat" description="ANK" evidence="1">
    <location>
        <begin position="1357"/>
        <end position="1389"/>
    </location>
</feature>
<dbReference type="InterPro" id="IPR036770">
    <property type="entry name" value="Ankyrin_rpt-contain_sf"/>
</dbReference>
<feature type="repeat" description="ANK" evidence="1">
    <location>
        <begin position="1489"/>
        <end position="1521"/>
    </location>
</feature>
<keyword evidence="1" id="KW-0040">ANK repeat</keyword>
<accession>A0AA38I0C5</accession>
<dbReference type="Proteomes" id="UP001168821">
    <property type="component" value="Unassembled WGS sequence"/>
</dbReference>
<feature type="repeat" description="ANK" evidence="1">
    <location>
        <begin position="1291"/>
        <end position="1323"/>
    </location>
</feature>
<evidence type="ECO:0000256" key="1">
    <source>
        <dbReference type="PROSITE-ProRule" id="PRU00023"/>
    </source>
</evidence>
<dbReference type="PROSITE" id="PS50088">
    <property type="entry name" value="ANK_REPEAT"/>
    <property type="match status" value="16"/>
</dbReference>
<dbReference type="PRINTS" id="PR01415">
    <property type="entry name" value="ANKYRIN"/>
</dbReference>
<dbReference type="SMART" id="SM00248">
    <property type="entry name" value="ANK"/>
    <property type="match status" value="17"/>
</dbReference>
<dbReference type="EMBL" id="JALNTZ010000007">
    <property type="protein sequence ID" value="KAJ3646951.1"/>
    <property type="molecule type" value="Genomic_DNA"/>
</dbReference>
<keyword evidence="3" id="KW-1185">Reference proteome</keyword>
<sequence>MENIESFKKKSGTTNRGQEYENVVLAFVVLELIKDVETKKFHVSSNEEGFGAFDDIVIKTESDKGIDIKAVQIKHSENKILSTKTLISKNKDFSISKYFRTFQEIEEKANEFILFTNRAFEYDEHTILLLEEGELSIIPVKVKAASELATEIDSAYQFKIIEEDWNVEMLLKIREYQKFFSKFYLYTDQKNVESLKKSVTENFKTTYCSDEEIFEKFLKRLIQWNIKEDTKEKLNKEWVERMIALLLLSSYIKPLSSGSVNVVSVNDKMKIFREAVSLFKITLLEKESYENLTSVWDDIRKDKNFDFTELENVTKRYFPAVTSIDNENIDQVDPKIFIQLLWLTDKCPLIIRQHENVEKAIQLCPDKKFILIREGKKENWMENNAVFQNLSNLKDKPDLCERLMQNFTVSIQGKEELDLATAFEKSDEFLVGVTTDNLVEMLNGPCYIGGEREILPKPYIERSLFRNTINIKYLETFWENTIIILNCDDNFDKVKNKLKQCKLIDVNNFLHMKNQNSKNQTSEQRYMSKSNPTQCKINFNSEKSNLSSTVYIGNSNLNNLELEQIYNENREAKQIHYFKLSKDYNLQWVKSKGDVSDLEVYKLHEKYCTNENKLWCSRLDNNINLICGDPGMGKTELMKSCKNKCSPKHWTIIINPTDVHSFFESLEFSETTNYTDLFEKFIVNEKIRSLKNLEQRFFEMCVKKNNVVYVWDALDEIIEERFLESVSKIILGFSAKRFLQWVTSRGHLKLFLEKKFNVLALSINQFDEQEQENYVRKRLAFFVSADKIEIAIEKIKSLFAIIEHVNILGIPLQIFMVTELIRQNKHKYLNLIENTFLLTDLYKYFIEEMSNNFYKDKLAFDGKNRHMKVMIREGKQEILSNYQRVALSVTFSEEILKQLNVERKEKILKNYASVGLLSEFQNDNLHFIHGSFVEYLVALYFSKNLDNFRDIIGDLIFNAKYNNVRFFFDMLLAKNSEAHIAVLYKNYELLQTYDEDTLTRKDEGGRSALHLISSWGQRHPRLKVTVENGKCVVHEDSNFNKQAETEAYFETVTYLQNKNNVEEHDNLLDATPLFYARKSESLGAEIILLQAKKNELNHPSNSPNDMINILYYSSLLGYDQVCELFTSQEKKTRKNREYETKFITAENDETPLLLASKSGHLKIVKYLLHLNDEINKPKKFGETRFHVAFGNSHKNYYFLNVIEKTNRSFDCLVEAGAEINRGNKQGETPLYVASKMGHEKVVENLATAGAESNRARNNGATPLLIASQNGHEKVVKYLVIAGAKINRAMNNGATPLYIASQNGHEKVVKYLVPVGAEINRAMNNGATPLYSASQNGHEKVVKYLVTAGAEINGANKNGATPLFIASQLGNEKVVKYLVTAGAKINGAYKNGATPLFIASQMGHEKVVEYLATAGAKINCANKNGSTPLFIASQMGHEKVVEYLATVGAEINRAMNDGATPLFIASQNGHEKVVEYLATVGAEINRADNAGFTPVYVASFNGHEKVVEYLATVGAEINRAEENGWTPLHIASQNGHEKVVEYLATVGAEINRAMNDGATPLLIASQMGHEKVVEYLVTAGAEINRARNDGWTPHLIALQMRHEKVVEYLVTAGAEINRARNDGWTPLLIALQMGHEKVVEYLATAGAEINGANKNGATPLFVASQNGREKVVEYLVTAGAEINRANKNGATPLYVASQNGHEKVVEYLISISQTQTKNVNYVMRSFLCLMSIVNGQTSEEPFLDHFMCLTDYWLFALKITLVATNDENETEPDYGSGSCKIAGSQS</sequence>
<evidence type="ECO:0000313" key="2">
    <source>
        <dbReference type="EMBL" id="KAJ3646951.1"/>
    </source>
</evidence>
<name>A0AA38I0C5_9CUCU</name>
<feature type="repeat" description="ANK" evidence="1">
    <location>
        <begin position="1390"/>
        <end position="1422"/>
    </location>
</feature>
<feature type="repeat" description="ANK" evidence="1">
    <location>
        <begin position="1621"/>
        <end position="1653"/>
    </location>
</feature>